<dbReference type="PANTHER" id="PTHR24637:SF421">
    <property type="entry name" value="CUTICLE COLLAGEN DPY-2"/>
    <property type="match status" value="1"/>
</dbReference>
<gene>
    <name evidence="2" type="ORF">JZ751_010904</name>
</gene>
<keyword evidence="3" id="KW-1185">Reference proteome</keyword>
<dbReference type="Proteomes" id="UP000824540">
    <property type="component" value="Unassembled WGS sequence"/>
</dbReference>
<feature type="chain" id="PRO_5035829354" evidence="1">
    <location>
        <begin position="25"/>
        <end position="365"/>
    </location>
</feature>
<evidence type="ECO:0000313" key="2">
    <source>
        <dbReference type="EMBL" id="KAG9344235.1"/>
    </source>
</evidence>
<name>A0A8T2NV64_9TELE</name>
<organism evidence="2 3">
    <name type="scientific">Albula glossodonta</name>
    <name type="common">roundjaw bonefish</name>
    <dbReference type="NCBI Taxonomy" id="121402"/>
    <lineage>
        <taxon>Eukaryota</taxon>
        <taxon>Metazoa</taxon>
        <taxon>Chordata</taxon>
        <taxon>Craniata</taxon>
        <taxon>Vertebrata</taxon>
        <taxon>Euteleostomi</taxon>
        <taxon>Actinopterygii</taxon>
        <taxon>Neopterygii</taxon>
        <taxon>Teleostei</taxon>
        <taxon>Albuliformes</taxon>
        <taxon>Albulidae</taxon>
        <taxon>Albula</taxon>
    </lineage>
</organism>
<dbReference type="AlphaFoldDB" id="A0A8T2NV64"/>
<feature type="signal peptide" evidence="1">
    <location>
        <begin position="1"/>
        <end position="24"/>
    </location>
</feature>
<sequence>MASATIFRGPLLVLLLQIAVFCSAQVGQAQLERNQAGPRGPPGPPGPAGVPGIDGIAAPEEMRAQMALLDRRVNLENLDHVEKQELDLMDPLGHLDQEGFRGAMGVRGPQGPRGVPGPRCPNACPPGPPGHPGLPGMKVDRCSDSGSSALWVVKVKREIREPLVRLEHRVPQVLEAMMGNQGHRVSWGPLDLKGSEGSLDFLGQREKVGALGKQELQGRLDFKDFLVCLAFLVQKVLAVKRAMWESRALLGLQGSQAHGEQKVIWACLDFLVPLAFLEVKLDKQALKANKGVKVQRETQEKKENLVTRGSQDPKERLEMQASLETEGLKGAGASLELRGPLALRVPGACRGTGDYLGHEGCRDQR</sequence>
<evidence type="ECO:0000256" key="1">
    <source>
        <dbReference type="SAM" id="SignalP"/>
    </source>
</evidence>
<protein>
    <submittedName>
        <fullName evidence="2">Uncharacterized protein</fullName>
    </submittedName>
</protein>
<evidence type="ECO:0000313" key="3">
    <source>
        <dbReference type="Proteomes" id="UP000824540"/>
    </source>
</evidence>
<dbReference type="EMBL" id="JAFBMS010000020">
    <property type="protein sequence ID" value="KAG9344235.1"/>
    <property type="molecule type" value="Genomic_DNA"/>
</dbReference>
<keyword evidence="1" id="KW-0732">Signal</keyword>
<comment type="caution">
    <text evidence="2">The sequence shown here is derived from an EMBL/GenBank/DDBJ whole genome shotgun (WGS) entry which is preliminary data.</text>
</comment>
<reference evidence="2" key="1">
    <citation type="thesis" date="2021" institute="BYU ScholarsArchive" country="Provo, UT, USA">
        <title>Applications of and Algorithms for Genome Assembly and Genomic Analyses with an Emphasis on Marine Teleosts.</title>
        <authorList>
            <person name="Pickett B.D."/>
        </authorList>
    </citation>
    <scope>NUCLEOTIDE SEQUENCE</scope>
    <source>
        <strain evidence="2">HI-2016</strain>
    </source>
</reference>
<dbReference type="Gene3D" id="1.20.5.320">
    <property type="entry name" value="6-Phosphogluconate Dehydrogenase, domain 3"/>
    <property type="match status" value="1"/>
</dbReference>
<dbReference type="PANTHER" id="PTHR24637">
    <property type="entry name" value="COLLAGEN"/>
    <property type="match status" value="1"/>
</dbReference>
<proteinExistence type="predicted"/>
<accession>A0A8T2NV64</accession>